<proteinExistence type="predicted"/>
<reference evidence="2 3" key="1">
    <citation type="journal article" date="2009" name="PLoS Genet.">
        <title>Genomic analysis of the basal lineage fungus Rhizopus oryzae reveals a whole-genome duplication.</title>
        <authorList>
            <person name="Ma L.-J."/>
            <person name="Ibrahim A.S."/>
            <person name="Skory C."/>
            <person name="Grabherr M.G."/>
            <person name="Burger G."/>
            <person name="Butler M."/>
            <person name="Elias M."/>
            <person name="Idnurm A."/>
            <person name="Lang B.F."/>
            <person name="Sone T."/>
            <person name="Abe A."/>
            <person name="Calvo S.E."/>
            <person name="Corrochano L.M."/>
            <person name="Engels R."/>
            <person name="Fu J."/>
            <person name="Hansberg W."/>
            <person name="Kim J.-M."/>
            <person name="Kodira C.D."/>
            <person name="Koehrsen M.J."/>
            <person name="Liu B."/>
            <person name="Miranda-Saavedra D."/>
            <person name="O'Leary S."/>
            <person name="Ortiz-Castellanos L."/>
            <person name="Poulter R."/>
            <person name="Rodriguez-Romero J."/>
            <person name="Ruiz-Herrera J."/>
            <person name="Shen Y.-Q."/>
            <person name="Zeng Q."/>
            <person name="Galagan J."/>
            <person name="Birren B.W."/>
            <person name="Cuomo C.A."/>
            <person name="Wickes B.L."/>
        </authorList>
    </citation>
    <scope>NUCLEOTIDE SEQUENCE [LARGE SCALE GENOMIC DNA]</scope>
    <source>
        <strain evidence="3">RA 99-880 / ATCC MYA-4621 / FGSC 9543 / NRRL 43880</strain>
    </source>
</reference>
<dbReference type="OMA" id="NARLIQM"/>
<dbReference type="RefSeq" id="XP_067519795.1">
    <property type="nucleotide sequence ID" value="XM_067663694.1"/>
</dbReference>
<sequence>MFNDIYKKYYWGSERTAISLKIPFLHARHNMNELENAVDTIRKLKDEHDQYSLHILLSDDINSRVPLSELVNFDIQKPIKGSGYGILLPEEKEEAESSVHYKNS</sequence>
<keyword evidence="3" id="KW-1185">Reference proteome</keyword>
<evidence type="ECO:0000313" key="3">
    <source>
        <dbReference type="Proteomes" id="UP000009138"/>
    </source>
</evidence>
<name>I1C7G9_RHIO9</name>
<dbReference type="EMBL" id="CH476737">
    <property type="protein sequence ID" value="EIE84399.1"/>
    <property type="molecule type" value="Genomic_DNA"/>
</dbReference>
<dbReference type="OrthoDB" id="2286601at2759"/>
<feature type="coiled-coil region" evidence="1">
    <location>
        <begin position="27"/>
        <end position="54"/>
    </location>
</feature>
<keyword evidence="1" id="KW-0175">Coiled coil</keyword>
<evidence type="ECO:0000313" key="2">
    <source>
        <dbReference type="EMBL" id="EIE84399.1"/>
    </source>
</evidence>
<accession>I1C7G9</accession>
<evidence type="ECO:0000256" key="1">
    <source>
        <dbReference type="SAM" id="Coils"/>
    </source>
</evidence>
<dbReference type="VEuPathDB" id="FungiDB:RO3G_09109"/>
<protein>
    <submittedName>
        <fullName evidence="2">Uncharacterized protein</fullName>
    </submittedName>
</protein>
<dbReference type="GeneID" id="93616075"/>
<organism evidence="2 3">
    <name type="scientific">Rhizopus delemar (strain RA 99-880 / ATCC MYA-4621 / FGSC 9543 / NRRL 43880)</name>
    <name type="common">Mucormycosis agent</name>
    <name type="synonym">Rhizopus arrhizus var. delemar</name>
    <dbReference type="NCBI Taxonomy" id="246409"/>
    <lineage>
        <taxon>Eukaryota</taxon>
        <taxon>Fungi</taxon>
        <taxon>Fungi incertae sedis</taxon>
        <taxon>Mucoromycota</taxon>
        <taxon>Mucoromycotina</taxon>
        <taxon>Mucoromycetes</taxon>
        <taxon>Mucorales</taxon>
        <taxon>Mucorineae</taxon>
        <taxon>Rhizopodaceae</taxon>
        <taxon>Rhizopus</taxon>
    </lineage>
</organism>
<dbReference type="InParanoid" id="I1C7G9"/>
<gene>
    <name evidence="2" type="ORF">RO3G_09109</name>
</gene>
<dbReference type="Proteomes" id="UP000009138">
    <property type="component" value="Unassembled WGS sequence"/>
</dbReference>
<dbReference type="AlphaFoldDB" id="I1C7G9"/>